<dbReference type="RefSeq" id="WP_189546586.1">
    <property type="nucleotide sequence ID" value="NZ_BMTF01000020.1"/>
</dbReference>
<evidence type="ECO:0000256" key="4">
    <source>
        <dbReference type="ARBA" id="ARBA00022692"/>
    </source>
</evidence>
<dbReference type="InterPro" id="IPR035906">
    <property type="entry name" value="MetI-like_sf"/>
</dbReference>
<keyword evidence="5 7" id="KW-1133">Transmembrane helix</keyword>
<reference evidence="11" key="1">
    <citation type="journal article" date="2019" name="Int. J. Syst. Evol. Microbiol.">
        <title>The Global Catalogue of Microorganisms (GCM) 10K type strain sequencing project: providing services to taxonomists for standard genome sequencing and annotation.</title>
        <authorList>
            <consortium name="The Broad Institute Genomics Platform"/>
            <consortium name="The Broad Institute Genome Sequencing Center for Infectious Disease"/>
            <person name="Wu L."/>
            <person name="Ma J."/>
        </authorList>
    </citation>
    <scope>NUCLEOTIDE SEQUENCE [LARGE SCALE GENOMIC DNA]</scope>
    <source>
        <strain evidence="11">JCM 4376</strain>
    </source>
</reference>
<dbReference type="Proteomes" id="UP000660675">
    <property type="component" value="Unassembled WGS sequence"/>
</dbReference>
<keyword evidence="11" id="KW-1185">Reference proteome</keyword>
<feature type="transmembrane region" description="Helical" evidence="7">
    <location>
        <begin position="263"/>
        <end position="282"/>
    </location>
</feature>
<comment type="caution">
    <text evidence="10">The sequence shown here is derived from an EMBL/GenBank/DDBJ whole genome shotgun (WGS) entry which is preliminary data.</text>
</comment>
<keyword evidence="4 7" id="KW-0812">Transmembrane</keyword>
<dbReference type="PROSITE" id="PS50928">
    <property type="entry name" value="ABC_TM1"/>
    <property type="match status" value="1"/>
</dbReference>
<gene>
    <name evidence="10" type="ORF">GCM10015535_51760</name>
</gene>
<proteinExistence type="inferred from homology"/>
<feature type="transmembrane region" description="Helical" evidence="7">
    <location>
        <begin position="127"/>
        <end position="148"/>
    </location>
</feature>
<feature type="transmembrane region" description="Helical" evidence="7">
    <location>
        <begin position="160"/>
        <end position="180"/>
    </location>
</feature>
<comment type="similarity">
    <text evidence="7">Belongs to the binding-protein-dependent transport system permease family.</text>
</comment>
<evidence type="ECO:0000256" key="2">
    <source>
        <dbReference type="ARBA" id="ARBA00022448"/>
    </source>
</evidence>
<evidence type="ECO:0000256" key="3">
    <source>
        <dbReference type="ARBA" id="ARBA00022475"/>
    </source>
</evidence>
<dbReference type="InterPro" id="IPR000515">
    <property type="entry name" value="MetI-like"/>
</dbReference>
<evidence type="ECO:0000256" key="6">
    <source>
        <dbReference type="ARBA" id="ARBA00023136"/>
    </source>
</evidence>
<keyword evidence="6 7" id="KW-0472">Membrane</keyword>
<evidence type="ECO:0000256" key="1">
    <source>
        <dbReference type="ARBA" id="ARBA00004651"/>
    </source>
</evidence>
<evidence type="ECO:0000256" key="8">
    <source>
        <dbReference type="SAM" id="MobiDB-lite"/>
    </source>
</evidence>
<protein>
    <submittedName>
        <fullName evidence="10">Sugar ABC transporter permease</fullName>
    </submittedName>
</protein>
<evidence type="ECO:0000259" key="9">
    <source>
        <dbReference type="PROSITE" id="PS50928"/>
    </source>
</evidence>
<evidence type="ECO:0000313" key="10">
    <source>
        <dbReference type="EMBL" id="GGV91964.1"/>
    </source>
</evidence>
<feature type="transmembrane region" description="Helical" evidence="7">
    <location>
        <begin position="209"/>
        <end position="232"/>
    </location>
</feature>
<feature type="compositionally biased region" description="Basic residues" evidence="8">
    <location>
        <begin position="14"/>
        <end position="23"/>
    </location>
</feature>
<accession>A0ABQ2W4B8</accession>
<dbReference type="PANTHER" id="PTHR30193">
    <property type="entry name" value="ABC TRANSPORTER PERMEASE PROTEIN"/>
    <property type="match status" value="1"/>
</dbReference>
<dbReference type="InterPro" id="IPR051393">
    <property type="entry name" value="ABC_transporter_permease"/>
</dbReference>
<dbReference type="Pfam" id="PF00528">
    <property type="entry name" value="BPD_transp_1"/>
    <property type="match status" value="1"/>
</dbReference>
<evidence type="ECO:0000256" key="7">
    <source>
        <dbReference type="RuleBase" id="RU363032"/>
    </source>
</evidence>
<dbReference type="PANTHER" id="PTHR30193:SF41">
    <property type="entry name" value="DIACETYLCHITOBIOSE UPTAKE SYSTEM PERMEASE PROTEIN NGCF"/>
    <property type="match status" value="1"/>
</dbReference>
<feature type="transmembrane region" description="Helical" evidence="7">
    <location>
        <begin position="314"/>
        <end position="336"/>
    </location>
</feature>
<sequence>MSRSQAPAAPGGNRTRKDRTRKPRSADPSAARPRTPDGPPHNASPHRGGGPAERLVRWVRRGGVTTILFGLPMVLCFAYFSWWPIVQSVQLSFQQTNLVDPATWVGLDNFRHVLDDPLLWKAVKNTALFAVLALAIGFPVPLFLAVLIAELRRGGTLFRILAYLPVAIPPVVSVLLWKVFYDPDAGLFNQLLAHVGLGPYPWLQSTDTAMLSIVLEATWAGFGSTVIIYLAALGSVPGELYEAAEIDAAGIWRRVWHITLPSLRGVVLIMLLLQIIGTLQVFTEPFVMTDGGPEDSTLTVLMLIYNYAFQNGDFGAATALSVMLALVLGVLSAIYLRATRSWSN</sequence>
<feature type="domain" description="ABC transmembrane type-1" evidence="9">
    <location>
        <begin position="123"/>
        <end position="335"/>
    </location>
</feature>
<dbReference type="SUPFAM" id="SSF161098">
    <property type="entry name" value="MetI-like"/>
    <property type="match status" value="1"/>
</dbReference>
<name>A0ABQ2W4B8_9ACTN</name>
<keyword evidence="3" id="KW-1003">Cell membrane</keyword>
<feature type="transmembrane region" description="Helical" evidence="7">
    <location>
        <begin position="64"/>
        <end position="85"/>
    </location>
</feature>
<feature type="region of interest" description="Disordered" evidence="8">
    <location>
        <begin position="1"/>
        <end position="51"/>
    </location>
</feature>
<organism evidence="10 11">
    <name type="scientific">Streptomyces gelaticus</name>
    <dbReference type="NCBI Taxonomy" id="285446"/>
    <lineage>
        <taxon>Bacteria</taxon>
        <taxon>Bacillati</taxon>
        <taxon>Actinomycetota</taxon>
        <taxon>Actinomycetes</taxon>
        <taxon>Kitasatosporales</taxon>
        <taxon>Streptomycetaceae</taxon>
        <taxon>Streptomyces</taxon>
    </lineage>
</organism>
<evidence type="ECO:0000256" key="5">
    <source>
        <dbReference type="ARBA" id="ARBA00022989"/>
    </source>
</evidence>
<comment type="subcellular location">
    <subcellularLocation>
        <location evidence="1 7">Cell membrane</location>
        <topology evidence="1 7">Multi-pass membrane protein</topology>
    </subcellularLocation>
</comment>
<dbReference type="EMBL" id="BMTF01000020">
    <property type="protein sequence ID" value="GGV91964.1"/>
    <property type="molecule type" value="Genomic_DNA"/>
</dbReference>
<evidence type="ECO:0000313" key="11">
    <source>
        <dbReference type="Proteomes" id="UP000660675"/>
    </source>
</evidence>
<dbReference type="CDD" id="cd06261">
    <property type="entry name" value="TM_PBP2"/>
    <property type="match status" value="1"/>
</dbReference>
<keyword evidence="2 7" id="KW-0813">Transport</keyword>
<dbReference type="Gene3D" id="1.10.3720.10">
    <property type="entry name" value="MetI-like"/>
    <property type="match status" value="1"/>
</dbReference>